<organism evidence="1">
    <name type="scientific">Lepeophtheirus salmonis</name>
    <name type="common">Salmon louse</name>
    <name type="synonym">Caligus salmonis</name>
    <dbReference type="NCBI Taxonomy" id="72036"/>
    <lineage>
        <taxon>Eukaryota</taxon>
        <taxon>Metazoa</taxon>
        <taxon>Ecdysozoa</taxon>
        <taxon>Arthropoda</taxon>
        <taxon>Crustacea</taxon>
        <taxon>Multicrustacea</taxon>
        <taxon>Hexanauplia</taxon>
        <taxon>Copepoda</taxon>
        <taxon>Siphonostomatoida</taxon>
        <taxon>Caligidae</taxon>
        <taxon>Lepeophtheirus</taxon>
    </lineage>
</organism>
<sequence length="80" mass="9050">MANSMVLIIRKDYNESTGSLFPPAFFRGRDILEGDLFIFLAMSAIEECAFFLKVDFRQLTDTEGFLPAPTKCLRSSSTFN</sequence>
<evidence type="ECO:0000313" key="1">
    <source>
        <dbReference type="EMBL" id="CDW43020.1"/>
    </source>
</evidence>
<protein>
    <submittedName>
        <fullName evidence="1">Uncharacterized protein</fullName>
    </submittedName>
</protein>
<accession>A0A0K2UY77</accession>
<reference evidence="1" key="1">
    <citation type="submission" date="2014-05" db="EMBL/GenBank/DDBJ databases">
        <authorList>
            <person name="Chronopoulou M."/>
        </authorList>
    </citation>
    <scope>NUCLEOTIDE SEQUENCE</scope>
    <source>
        <tissue evidence="1">Whole organism</tissue>
    </source>
</reference>
<name>A0A0K2UY77_LEPSM</name>
<dbReference type="EMBL" id="HACA01025659">
    <property type="protein sequence ID" value="CDW43020.1"/>
    <property type="molecule type" value="Transcribed_RNA"/>
</dbReference>
<proteinExistence type="predicted"/>
<dbReference type="AlphaFoldDB" id="A0A0K2UY77"/>